<accession>A0ABZ2Y4Z3</accession>
<keyword evidence="5 6" id="KW-0238">DNA-binding</keyword>
<feature type="coiled-coil region" evidence="6">
    <location>
        <begin position="227"/>
        <end position="492"/>
    </location>
</feature>
<evidence type="ECO:0000259" key="7">
    <source>
        <dbReference type="SMART" id="SM00968"/>
    </source>
</evidence>
<dbReference type="EMBL" id="CP121687">
    <property type="protein sequence ID" value="WZL70364.1"/>
    <property type="molecule type" value="Genomic_DNA"/>
</dbReference>
<dbReference type="Gene3D" id="1.20.1060.20">
    <property type="match status" value="1"/>
</dbReference>
<keyword evidence="9" id="KW-1185">Reference proteome</keyword>
<dbReference type="HAMAP" id="MF_01894">
    <property type="entry name" value="Smc_prok"/>
    <property type="match status" value="1"/>
</dbReference>
<dbReference type="SMART" id="SM00968">
    <property type="entry name" value="SMC_hinge"/>
    <property type="match status" value="1"/>
</dbReference>
<evidence type="ECO:0000256" key="2">
    <source>
        <dbReference type="ARBA" id="ARBA00022741"/>
    </source>
</evidence>
<dbReference type="InterPro" id="IPR010935">
    <property type="entry name" value="SMC_hinge"/>
</dbReference>
<dbReference type="SUPFAM" id="SSF52540">
    <property type="entry name" value="P-loop containing nucleoside triphosphate hydrolases"/>
    <property type="match status" value="1"/>
</dbReference>
<feature type="coiled-coil region" evidence="6">
    <location>
        <begin position="769"/>
        <end position="943"/>
    </location>
</feature>
<feature type="coiled-coil region" evidence="6">
    <location>
        <begin position="682"/>
        <end position="719"/>
    </location>
</feature>
<dbReference type="Gene3D" id="3.30.70.1620">
    <property type="match status" value="1"/>
</dbReference>
<dbReference type="Proteomes" id="UP001486565">
    <property type="component" value="Chromosome"/>
</dbReference>
<feature type="domain" description="SMC hinge" evidence="7">
    <location>
        <begin position="525"/>
        <end position="643"/>
    </location>
</feature>
<organism evidence="8 9">
    <name type="scientific">Defluviitalea saccharophila</name>
    <dbReference type="NCBI Taxonomy" id="879970"/>
    <lineage>
        <taxon>Bacteria</taxon>
        <taxon>Bacillati</taxon>
        <taxon>Bacillota</taxon>
        <taxon>Clostridia</taxon>
        <taxon>Lachnospirales</taxon>
        <taxon>Defluviitaleaceae</taxon>
        <taxon>Defluviitalea</taxon>
    </lineage>
</organism>
<dbReference type="Gene3D" id="6.10.140.1720">
    <property type="match status" value="1"/>
</dbReference>
<comment type="domain">
    <text evidence="6">Contains large globular domains required for ATP hydrolysis at each terminus and a third globular domain forming a flexible hinge near the middle of the molecule. These domains are separated by coiled-coil structures.</text>
</comment>
<comment type="subunit">
    <text evidence="6">Homodimer.</text>
</comment>
<keyword evidence="1 6" id="KW-0963">Cytoplasm</keyword>
<proteinExistence type="inferred from homology"/>
<comment type="similarity">
    <text evidence="6">Belongs to the SMC family.</text>
</comment>
<evidence type="ECO:0000256" key="1">
    <source>
        <dbReference type="ARBA" id="ARBA00022490"/>
    </source>
</evidence>
<dbReference type="InterPro" id="IPR011890">
    <property type="entry name" value="SMC_prok"/>
</dbReference>
<dbReference type="Pfam" id="PF06470">
    <property type="entry name" value="SMC_hinge"/>
    <property type="match status" value="1"/>
</dbReference>
<reference evidence="8 9" key="1">
    <citation type="submission" date="2023-03" db="EMBL/GenBank/DDBJ databases">
        <title>Novel Species.</title>
        <authorList>
            <person name="Ma S."/>
        </authorList>
    </citation>
    <scope>NUCLEOTIDE SEQUENCE [LARGE SCALE GENOMIC DNA]</scope>
    <source>
        <strain evidence="8 9">LIND6LT2</strain>
    </source>
</reference>
<dbReference type="CDD" id="cd03278">
    <property type="entry name" value="ABC_SMC_barmotin"/>
    <property type="match status" value="2"/>
</dbReference>
<dbReference type="SUPFAM" id="SSF75553">
    <property type="entry name" value="Smc hinge domain"/>
    <property type="match status" value="1"/>
</dbReference>
<keyword evidence="4 6" id="KW-0175">Coiled coil</keyword>
<dbReference type="InterPro" id="IPR024704">
    <property type="entry name" value="SMC"/>
</dbReference>
<feature type="coiled-coil region" evidence="6">
    <location>
        <begin position="167"/>
        <end position="201"/>
    </location>
</feature>
<comment type="subcellular location">
    <subcellularLocation>
        <location evidence="6">Cytoplasm</location>
    </subcellularLocation>
</comment>
<dbReference type="Gene3D" id="3.40.50.300">
    <property type="entry name" value="P-loop containing nucleotide triphosphate hydrolases"/>
    <property type="match status" value="2"/>
</dbReference>
<evidence type="ECO:0000313" key="8">
    <source>
        <dbReference type="EMBL" id="WZL70364.1"/>
    </source>
</evidence>
<keyword evidence="2 6" id="KW-0547">Nucleotide-binding</keyword>
<name>A0ABZ2Y4Z3_9FIRM</name>
<dbReference type="InterPro" id="IPR027417">
    <property type="entry name" value="P-loop_NTPase"/>
</dbReference>
<gene>
    <name evidence="6 8" type="primary">smc</name>
    <name evidence="8" type="ORF">QBE51_02200</name>
</gene>
<dbReference type="PIRSF" id="PIRSF005719">
    <property type="entry name" value="SMC"/>
    <property type="match status" value="1"/>
</dbReference>
<dbReference type="Gene3D" id="1.20.5.340">
    <property type="match status" value="1"/>
</dbReference>
<feature type="binding site" evidence="6">
    <location>
        <begin position="32"/>
        <end position="39"/>
    </location>
    <ligand>
        <name>ATP</name>
        <dbReference type="ChEBI" id="CHEBI:30616"/>
    </ligand>
</feature>
<dbReference type="RefSeq" id="WP_341877327.1">
    <property type="nucleotide sequence ID" value="NZ_CP121687.1"/>
</dbReference>
<dbReference type="InterPro" id="IPR003395">
    <property type="entry name" value="RecF/RecN/SMC_N"/>
</dbReference>
<dbReference type="InterPro" id="IPR036277">
    <property type="entry name" value="SMC_hinge_sf"/>
</dbReference>
<dbReference type="PANTHER" id="PTHR43977">
    <property type="entry name" value="STRUCTURAL MAINTENANCE OF CHROMOSOMES PROTEIN 3"/>
    <property type="match status" value="1"/>
</dbReference>
<evidence type="ECO:0000256" key="5">
    <source>
        <dbReference type="ARBA" id="ARBA00023125"/>
    </source>
</evidence>
<dbReference type="NCBIfam" id="TIGR02168">
    <property type="entry name" value="SMC_prok_B"/>
    <property type="match status" value="1"/>
</dbReference>
<evidence type="ECO:0000256" key="6">
    <source>
        <dbReference type="HAMAP-Rule" id="MF_01894"/>
    </source>
</evidence>
<dbReference type="Pfam" id="PF02463">
    <property type="entry name" value="SMC_N"/>
    <property type="match status" value="1"/>
</dbReference>
<evidence type="ECO:0000256" key="3">
    <source>
        <dbReference type="ARBA" id="ARBA00022840"/>
    </source>
</evidence>
<evidence type="ECO:0000256" key="4">
    <source>
        <dbReference type="ARBA" id="ARBA00023054"/>
    </source>
</evidence>
<feature type="coiled-coil region" evidence="6">
    <location>
        <begin position="993"/>
        <end position="1030"/>
    </location>
</feature>
<protein>
    <recommendedName>
        <fullName evidence="6">Chromosome partition protein Smc</fullName>
    </recommendedName>
</protein>
<comment type="function">
    <text evidence="6">Required for chromosome condensation and partitioning.</text>
</comment>
<keyword evidence="3 6" id="KW-0067">ATP-binding</keyword>
<evidence type="ECO:0000313" key="9">
    <source>
        <dbReference type="Proteomes" id="UP001486565"/>
    </source>
</evidence>
<sequence>MYLKRLEIQGFKSFADTLKLDFNKGISAVVGPNGSGKSNIADSIRWVLGEQSAKTLRGAKMEDIIFAGTQNRKPLGFAEVTITLDNSDGKIPISFGEVSVTRRVYRSGESEYSINGTSCRLRDIYELFMDTGVGKEGYSIIGQGQIDRILSSKPEDRRFIFEEAVGIVKYKNRKLEAEKKLEIEKQNLIRIEDIISELEKQIQPLSVQAEKAKEYLSIKEKLKAIDLNIFIEEADILRKELSSLEESFSINEEELMRQKDLHTKQKEEYARIRKEIDQTEEEIFQIQNNILDIKTLIEKIEGDNKAILQDIHHLNQDITRLQNECDKIQVQMTQKDEEKVQLSFKVKGLTLELNSKKEILEEKEAQFNELTKLLSTSETEIERFKSDIIEKMNQSSELKSNIQKMKGLLEQIENRRSQIEIEKSRIKTQYKEQTVHLKALNKMYEDKQSTIHALQNDIDELTEHNEDIFEAIRQQSNSISNLTEKMHRIKSRQQILGQMEKEFEGFNKSVKNILRLKQENPQHWQGICGVVAELIKVPKGYETAIEVALGSSMQNIVTSTEEVSKKVIEYLRKNQLGRATFLPLSAIKEKELGKEKLQLLKEDGVLGIASSIISYEPIYHNVISYLLGRVIIVKDLDCGIALAKKYDHKYKIVTLDGDVFNAGGSMTGGSIYQKTSSIFSRSRELRELTSELNEIINQLEEARKNLTQYEEVKNKNLNTIEDKKSKVQELNIEIISRNHEIQQCKEVLLHIEDTKKQFALEEEQLDIQYKDLLVKLSEKNKMLNDIEKDIEEIHSKVDTHQSNIQSERALKEDLTQSITELKIQISSLEQNNDHISENMKRIEDEIQNLIVEKQKKEEEIKNCYEQTELKQKEIQENKSKIEDLNLSLKEKTDSQNGLQESKKQSLENLQQFEEKIEHTTKNIELIQQEMHRIENKKTKFKLEQDNLFNRIWEEYEETYNSALNYKKDMGSMTQMKKLSAEYNARIRNLGNINLDAINEYEKVKERYEFLSAQREDILNAEQKLRNIIQELTVSMEKQFKENFAVISSNFNEVFRELFGGGKGYLQLTEEDNVLESGIEIIAQPPGKKLQNMMLLSGGERALTAIALLFSILKMKPSPFCILDEIEAALDDANVNRFARYLKRFGDQTQFIVITHRKGTMEVADTLYGVTMQEQGISKLLSVKLSDVQENEEAS</sequence>